<evidence type="ECO:0000313" key="2">
    <source>
        <dbReference type="Proteomes" id="UP000011115"/>
    </source>
</evidence>
<dbReference type="Gramene" id="PGSC0003DMT400095381">
    <property type="protein sequence ID" value="PGSC0003DMT400095381"/>
    <property type="gene ID" value="PGSC0003DMG400044952"/>
</dbReference>
<proteinExistence type="predicted"/>
<name>M1DW65_SOLTU</name>
<evidence type="ECO:0000313" key="1">
    <source>
        <dbReference type="EnsemblPlants" id="PGSC0003DMT400095381"/>
    </source>
</evidence>
<dbReference type="PaxDb" id="4113-PGSC0003DMT400095381"/>
<dbReference type="EnsemblPlants" id="PGSC0003DMT400095381">
    <property type="protein sequence ID" value="PGSC0003DMT400095381"/>
    <property type="gene ID" value="PGSC0003DMG400044952"/>
</dbReference>
<accession>M1DW65</accession>
<reference evidence="1" key="2">
    <citation type="submission" date="2015-06" db="UniProtKB">
        <authorList>
            <consortium name="EnsemblPlants"/>
        </authorList>
    </citation>
    <scope>IDENTIFICATION</scope>
    <source>
        <strain evidence="1">DM1-3 516 R44</strain>
    </source>
</reference>
<dbReference type="AlphaFoldDB" id="M1DW65"/>
<dbReference type="Proteomes" id="UP000011115">
    <property type="component" value="Unassembled WGS sequence"/>
</dbReference>
<organism evidence="1 2">
    <name type="scientific">Solanum tuberosum</name>
    <name type="common">Potato</name>
    <dbReference type="NCBI Taxonomy" id="4113"/>
    <lineage>
        <taxon>Eukaryota</taxon>
        <taxon>Viridiplantae</taxon>
        <taxon>Streptophyta</taxon>
        <taxon>Embryophyta</taxon>
        <taxon>Tracheophyta</taxon>
        <taxon>Spermatophyta</taxon>
        <taxon>Magnoliopsida</taxon>
        <taxon>eudicotyledons</taxon>
        <taxon>Gunneridae</taxon>
        <taxon>Pentapetalae</taxon>
        <taxon>asterids</taxon>
        <taxon>lamiids</taxon>
        <taxon>Solanales</taxon>
        <taxon>Solanaceae</taxon>
        <taxon>Solanoideae</taxon>
        <taxon>Solaneae</taxon>
        <taxon>Solanum</taxon>
    </lineage>
</organism>
<dbReference type="HOGENOM" id="CLU_2417510_0_0_1"/>
<protein>
    <submittedName>
        <fullName evidence="1">Uncharacterized protein</fullName>
    </submittedName>
</protein>
<reference evidence="2" key="1">
    <citation type="journal article" date="2011" name="Nature">
        <title>Genome sequence and analysis of the tuber crop potato.</title>
        <authorList>
            <consortium name="The Potato Genome Sequencing Consortium"/>
        </authorList>
    </citation>
    <scope>NUCLEOTIDE SEQUENCE [LARGE SCALE GENOMIC DNA]</scope>
    <source>
        <strain evidence="2">cv. DM1-3 516 R44</strain>
    </source>
</reference>
<keyword evidence="2" id="KW-1185">Reference proteome</keyword>
<dbReference type="InParanoid" id="M1DW65"/>
<sequence>MAEGNGGNSAETSQEVERDFKLTALVNQLKELATKISDVETSAIAKGAFGEKPFVTESTRQLTESTLDLPFYAPLNLCCTVPFDEKTHDHRQ</sequence>